<proteinExistence type="predicted"/>
<dbReference type="InterPro" id="IPR045584">
    <property type="entry name" value="Pilin-like"/>
</dbReference>
<dbReference type="PANTHER" id="PTHR30093">
    <property type="entry name" value="GENERAL SECRETION PATHWAY PROTEIN G"/>
    <property type="match status" value="1"/>
</dbReference>
<dbReference type="AlphaFoldDB" id="A0A1F7YCV6"/>
<dbReference type="EMBL" id="MGGI01000022">
    <property type="protein sequence ID" value="OGM25164.1"/>
    <property type="molecule type" value="Genomic_DNA"/>
</dbReference>
<keyword evidence="2" id="KW-1133">Transmembrane helix</keyword>
<dbReference type="SUPFAM" id="SSF54523">
    <property type="entry name" value="Pili subunits"/>
    <property type="match status" value="1"/>
</dbReference>
<sequence>MKKTATTGFTIVELLIVLAVLGVMVGFFLVTFPGARASARDTQRRSDLKQFQTGLESFANRNNGLYPSRNVTTPTSTLCTDIGFTGCPTDPASPQVYNYISDGSGAGAASATVYVLWATLEKPASPVTYWVVCSNGKSGTVTTTPSSSACPLT</sequence>
<organism evidence="3 4">
    <name type="scientific">Candidatus Woesebacteria bacterium RIFCSPHIGHO2_01_FULL_39_28</name>
    <dbReference type="NCBI Taxonomy" id="1802496"/>
    <lineage>
        <taxon>Bacteria</taxon>
        <taxon>Candidatus Woeseibacteriota</taxon>
    </lineage>
</organism>
<dbReference type="PRINTS" id="PR00813">
    <property type="entry name" value="BCTERIALGSPG"/>
</dbReference>
<protein>
    <recommendedName>
        <fullName evidence="5">Type II secretion system protein GspG C-terminal domain-containing protein</fullName>
    </recommendedName>
</protein>
<evidence type="ECO:0000256" key="2">
    <source>
        <dbReference type="SAM" id="Phobius"/>
    </source>
</evidence>
<dbReference type="InterPro" id="IPR012902">
    <property type="entry name" value="N_methyl_site"/>
</dbReference>
<keyword evidence="2" id="KW-0472">Membrane</keyword>
<accession>A0A1F7YCV6</accession>
<evidence type="ECO:0008006" key="5">
    <source>
        <dbReference type="Google" id="ProtNLM"/>
    </source>
</evidence>
<keyword evidence="1" id="KW-0488">Methylation</keyword>
<comment type="caution">
    <text evidence="3">The sequence shown here is derived from an EMBL/GenBank/DDBJ whole genome shotgun (WGS) entry which is preliminary data.</text>
</comment>
<dbReference type="Proteomes" id="UP000178851">
    <property type="component" value="Unassembled WGS sequence"/>
</dbReference>
<evidence type="ECO:0000313" key="4">
    <source>
        <dbReference type="Proteomes" id="UP000178851"/>
    </source>
</evidence>
<name>A0A1F7YCV6_9BACT</name>
<dbReference type="GO" id="GO:0015628">
    <property type="term" value="P:protein secretion by the type II secretion system"/>
    <property type="evidence" value="ECO:0007669"/>
    <property type="project" value="InterPro"/>
</dbReference>
<gene>
    <name evidence="3" type="ORF">A2627_00135</name>
</gene>
<dbReference type="Gene3D" id="3.30.700.10">
    <property type="entry name" value="Glycoprotein, Type 4 Pilin"/>
    <property type="match status" value="1"/>
</dbReference>
<dbReference type="GO" id="GO:0015627">
    <property type="term" value="C:type II protein secretion system complex"/>
    <property type="evidence" value="ECO:0007669"/>
    <property type="project" value="InterPro"/>
</dbReference>
<evidence type="ECO:0000313" key="3">
    <source>
        <dbReference type="EMBL" id="OGM25164.1"/>
    </source>
</evidence>
<reference evidence="3 4" key="1">
    <citation type="journal article" date="2016" name="Nat. Commun.">
        <title>Thousands of microbial genomes shed light on interconnected biogeochemical processes in an aquifer system.</title>
        <authorList>
            <person name="Anantharaman K."/>
            <person name="Brown C.T."/>
            <person name="Hug L.A."/>
            <person name="Sharon I."/>
            <person name="Castelle C.J."/>
            <person name="Probst A.J."/>
            <person name="Thomas B.C."/>
            <person name="Singh A."/>
            <person name="Wilkins M.J."/>
            <person name="Karaoz U."/>
            <person name="Brodie E.L."/>
            <person name="Williams K.H."/>
            <person name="Hubbard S.S."/>
            <person name="Banfield J.F."/>
        </authorList>
    </citation>
    <scope>NUCLEOTIDE SEQUENCE [LARGE SCALE GENOMIC DNA]</scope>
</reference>
<keyword evidence="2" id="KW-0812">Transmembrane</keyword>
<dbReference type="NCBIfam" id="TIGR02532">
    <property type="entry name" value="IV_pilin_GFxxxE"/>
    <property type="match status" value="1"/>
</dbReference>
<feature type="transmembrane region" description="Helical" evidence="2">
    <location>
        <begin position="12"/>
        <end position="35"/>
    </location>
</feature>
<evidence type="ECO:0000256" key="1">
    <source>
        <dbReference type="ARBA" id="ARBA00022481"/>
    </source>
</evidence>
<dbReference type="InterPro" id="IPR000983">
    <property type="entry name" value="Bac_GSPG_pilin"/>
</dbReference>